<evidence type="ECO:0000259" key="2">
    <source>
        <dbReference type="Pfam" id="PF06439"/>
    </source>
</evidence>
<dbReference type="Pfam" id="PF06439">
    <property type="entry name" value="3keto-disac_hyd"/>
    <property type="match status" value="1"/>
</dbReference>
<evidence type="ECO:0000313" key="3">
    <source>
        <dbReference type="EMBL" id="GAA0342521.1"/>
    </source>
</evidence>
<dbReference type="InterPro" id="IPR010496">
    <property type="entry name" value="AL/BT2_dom"/>
</dbReference>
<feature type="signal peptide" evidence="1">
    <location>
        <begin position="1"/>
        <end position="22"/>
    </location>
</feature>
<gene>
    <name evidence="3" type="ORF">GCM10009092_03890</name>
</gene>
<evidence type="ECO:0000256" key="1">
    <source>
        <dbReference type="SAM" id="SignalP"/>
    </source>
</evidence>
<feature type="domain" description="3-keto-alpha-glucoside-1,2-lyase/3-keto-2-hydroxy-glucal hydratase" evidence="2">
    <location>
        <begin position="54"/>
        <end position="245"/>
    </location>
</feature>
<proteinExistence type="predicted"/>
<keyword evidence="4" id="KW-1185">Reference proteome</keyword>
<dbReference type="Gene3D" id="2.60.120.560">
    <property type="entry name" value="Exo-inulinase, domain 1"/>
    <property type="match status" value="1"/>
</dbReference>
<organism evidence="3 4">
    <name type="scientific">Bowmanella denitrificans</name>
    <dbReference type="NCBI Taxonomy" id="366582"/>
    <lineage>
        <taxon>Bacteria</taxon>
        <taxon>Pseudomonadati</taxon>
        <taxon>Pseudomonadota</taxon>
        <taxon>Gammaproteobacteria</taxon>
        <taxon>Alteromonadales</taxon>
        <taxon>Alteromonadaceae</taxon>
        <taxon>Bowmanella</taxon>
    </lineage>
</organism>
<name>A0ABN0WNC8_9ALTE</name>
<dbReference type="Proteomes" id="UP001501757">
    <property type="component" value="Unassembled WGS sequence"/>
</dbReference>
<reference evidence="3 4" key="1">
    <citation type="journal article" date="2019" name="Int. J. Syst. Evol. Microbiol.">
        <title>The Global Catalogue of Microorganisms (GCM) 10K type strain sequencing project: providing services to taxonomists for standard genome sequencing and annotation.</title>
        <authorList>
            <consortium name="The Broad Institute Genomics Platform"/>
            <consortium name="The Broad Institute Genome Sequencing Center for Infectious Disease"/>
            <person name="Wu L."/>
            <person name="Ma J."/>
        </authorList>
    </citation>
    <scope>NUCLEOTIDE SEQUENCE [LARGE SCALE GENOMIC DNA]</scope>
    <source>
        <strain evidence="3 4">JCM 13378</strain>
    </source>
</reference>
<evidence type="ECO:0000313" key="4">
    <source>
        <dbReference type="Proteomes" id="UP001501757"/>
    </source>
</evidence>
<keyword evidence="1" id="KW-0732">Signal</keyword>
<dbReference type="EMBL" id="BAAAEI010000002">
    <property type="protein sequence ID" value="GAA0342521.1"/>
    <property type="molecule type" value="Genomic_DNA"/>
</dbReference>
<sequence length="247" mass="27230">MNSSKLSSLAMGLILASHSAWAQSDMEKQAQKTEVWEPEPQIIAAPDNAPPSDATVLFGGAGLNAWQSVKGGDAAWTVKDGVMTVKPGSGDIRSKAEFCDVQLHLEWQVPEPDPNMQGQQRNNSGVFLQQRYEIQILDSYQNRTYSNGQAGALYKQVIPLVNAMRSPGQWQSYDIIFTAPRFDGSKLSRPGYITVLHNGVVVQNHTEIQGNTVWVGEPSYEAHGCAPIQLQDHGNLVSFRNIWVRPL</sequence>
<protein>
    <submittedName>
        <fullName evidence="3">DUF1080 domain-containing protein</fullName>
    </submittedName>
</protein>
<accession>A0ABN0WNC8</accession>
<comment type="caution">
    <text evidence="3">The sequence shown here is derived from an EMBL/GenBank/DDBJ whole genome shotgun (WGS) entry which is preliminary data.</text>
</comment>
<feature type="chain" id="PRO_5045114679" evidence="1">
    <location>
        <begin position="23"/>
        <end position="247"/>
    </location>
</feature>